<dbReference type="Gene3D" id="3.40.50.300">
    <property type="entry name" value="P-loop containing nucleotide triphosphate hydrolases"/>
    <property type="match status" value="2"/>
</dbReference>
<dbReference type="GO" id="GO:0005886">
    <property type="term" value="C:plasma membrane"/>
    <property type="evidence" value="ECO:0007669"/>
    <property type="project" value="UniProtKB-SubCell"/>
</dbReference>
<dbReference type="PROSITE" id="PS00211">
    <property type="entry name" value="ABC_TRANSPORTER_1"/>
    <property type="match status" value="1"/>
</dbReference>
<evidence type="ECO:0000256" key="2">
    <source>
        <dbReference type="ARBA" id="ARBA00007577"/>
    </source>
</evidence>
<feature type="transmembrane region" description="Helical" evidence="11">
    <location>
        <begin position="360"/>
        <end position="384"/>
    </location>
</feature>
<feature type="transmembrane region" description="Helical" evidence="11">
    <location>
        <begin position="418"/>
        <end position="446"/>
    </location>
</feature>
<evidence type="ECO:0000259" key="13">
    <source>
        <dbReference type="PROSITE" id="PS50929"/>
    </source>
</evidence>
<accession>A0A0K9NJX9</accession>
<evidence type="ECO:0000256" key="11">
    <source>
        <dbReference type="SAM" id="Phobius"/>
    </source>
</evidence>
<dbReference type="GO" id="GO:0005524">
    <property type="term" value="F:ATP binding"/>
    <property type="evidence" value="ECO:0007669"/>
    <property type="project" value="UniProtKB-KW"/>
</dbReference>
<evidence type="ECO:0000313" key="15">
    <source>
        <dbReference type="Proteomes" id="UP000036987"/>
    </source>
</evidence>
<dbReference type="STRING" id="29655.A0A0K9NJX9"/>
<dbReference type="InterPro" id="IPR027417">
    <property type="entry name" value="P-loop_NTPase"/>
</dbReference>
<evidence type="ECO:0000256" key="4">
    <source>
        <dbReference type="ARBA" id="ARBA00022692"/>
    </source>
</evidence>
<dbReference type="InterPro" id="IPR003593">
    <property type="entry name" value="AAA+_ATPase"/>
</dbReference>
<dbReference type="PROSITE" id="PS50929">
    <property type="entry name" value="ABC_TM1F"/>
    <property type="match status" value="1"/>
</dbReference>
<evidence type="ECO:0000313" key="14">
    <source>
        <dbReference type="EMBL" id="KMZ57069.1"/>
    </source>
</evidence>
<evidence type="ECO:0008006" key="16">
    <source>
        <dbReference type="Google" id="ProtNLM"/>
    </source>
</evidence>
<dbReference type="PROSITE" id="PS50893">
    <property type="entry name" value="ABC_TRANSPORTER_2"/>
    <property type="match status" value="1"/>
</dbReference>
<dbReference type="PANTHER" id="PTHR43394">
    <property type="entry name" value="ATP-DEPENDENT PERMEASE MDL1, MITOCHONDRIAL"/>
    <property type="match status" value="1"/>
</dbReference>
<dbReference type="Pfam" id="PF00005">
    <property type="entry name" value="ABC_tran"/>
    <property type="match status" value="2"/>
</dbReference>
<dbReference type="SUPFAM" id="SSF90123">
    <property type="entry name" value="ABC transporter transmembrane region"/>
    <property type="match status" value="1"/>
</dbReference>
<evidence type="ECO:0000256" key="3">
    <source>
        <dbReference type="ARBA" id="ARBA00022448"/>
    </source>
</evidence>
<keyword evidence="15" id="KW-1185">Reference proteome</keyword>
<evidence type="ECO:0000259" key="12">
    <source>
        <dbReference type="PROSITE" id="PS50893"/>
    </source>
</evidence>
<dbReference type="InterPro" id="IPR003439">
    <property type="entry name" value="ABC_transporter-like_ATP-bd"/>
</dbReference>
<keyword evidence="5" id="KW-0677">Repeat</keyword>
<dbReference type="Gene3D" id="1.20.1560.10">
    <property type="entry name" value="ABC transporter type 1, transmembrane domain"/>
    <property type="match status" value="1"/>
</dbReference>
<dbReference type="OMA" id="ASHIFEQ"/>
<sequence>MSTALVGESGSGKSTVISLIERFYDPQSGQVLIDGINLKDFKLRWIRGKIGLVSQEPVLFSTTLQQNIAYGKDGATLQEIKTAVELANATKFIDKMPQGFETMVGENGTQLSGGQKQRIAIARAILKDPKILLLDEATSALDVESERIVQDALDRVMKNRTTVVVAHRLSTVKNVDMIEVISHGFIVEKGSHSELIMKQDGAYSKLVQLQEANKDGLSNNTALMGRRGSSLSLELSKQRSSSSIRPIYGLFIAQIITSFYQPPSKLKKETNFWGLLFLCIGLFTLTTMSIRSYLFAVAGSKLVKRVRYMCFKKVVAMEVGWFDNFENSSGAIGTRLSKDTSTIKTLVGESLAKVVENGSLLIAALIISFIASWRLSLIILVLIANNALGNIRTIASFSAEEKIIELFKNKCEIPIKSVFRAGLISGVGYGISNFMLYAIFAVIFYIGGKFVEDGKIEFSDVFRVFFVLLMAFLELFRNSTIGPDYINAKNATAYVFAILDRESKIDSEDDSGNVLKQVRGNIEFRHANFTYPTRPDLQIFLDFNFIVHSRKVTALVGESGCGKSTVISLLQRFYNLDSGNIFLDGNDIKGLNLKWFRSQMGLVSQEPVLFNNTIRANIAYGKKDEATESDIIASAESANAHKFISALPRGYDTLVGERGIQLSGGQK</sequence>
<dbReference type="FunFam" id="3.40.50.300:FF:000066">
    <property type="entry name" value="ABC transporter B family member 1"/>
    <property type="match status" value="1"/>
</dbReference>
<dbReference type="GO" id="GO:0140359">
    <property type="term" value="F:ABC-type transporter activity"/>
    <property type="evidence" value="ECO:0007669"/>
    <property type="project" value="InterPro"/>
</dbReference>
<dbReference type="SMART" id="SM00382">
    <property type="entry name" value="AAA"/>
    <property type="match status" value="2"/>
</dbReference>
<evidence type="ECO:0000256" key="7">
    <source>
        <dbReference type="ARBA" id="ARBA00022840"/>
    </source>
</evidence>
<dbReference type="PANTHER" id="PTHR43394:SF16">
    <property type="entry name" value="ABC TRANSPORTER B FAMILY MEMBER 4-LIKE ISOFORM X1"/>
    <property type="match status" value="1"/>
</dbReference>
<keyword evidence="9 11" id="KW-0472">Membrane</keyword>
<evidence type="ECO:0000256" key="5">
    <source>
        <dbReference type="ARBA" id="ARBA00022737"/>
    </source>
</evidence>
<dbReference type="SUPFAM" id="SSF52540">
    <property type="entry name" value="P-loop containing nucleoside triphosphate hydrolases"/>
    <property type="match status" value="2"/>
</dbReference>
<evidence type="ECO:0000256" key="8">
    <source>
        <dbReference type="ARBA" id="ARBA00022989"/>
    </source>
</evidence>
<evidence type="ECO:0000256" key="9">
    <source>
        <dbReference type="ARBA" id="ARBA00023136"/>
    </source>
</evidence>
<dbReference type="GO" id="GO:0016020">
    <property type="term" value="C:membrane"/>
    <property type="evidence" value="ECO:0000318"/>
    <property type="project" value="GO_Central"/>
</dbReference>
<dbReference type="GO" id="GO:0042626">
    <property type="term" value="F:ATPase-coupled transmembrane transporter activity"/>
    <property type="evidence" value="ECO:0000318"/>
    <property type="project" value="GO_Central"/>
</dbReference>
<dbReference type="CDD" id="cd18578">
    <property type="entry name" value="ABC_6TM_Pgp_ABCB1_D2_like"/>
    <property type="match status" value="1"/>
</dbReference>
<dbReference type="CDD" id="cd03249">
    <property type="entry name" value="ABC_MTABC3_MDL1_MDL2"/>
    <property type="match status" value="1"/>
</dbReference>
<keyword evidence="6" id="KW-0547">Nucleotide-binding</keyword>
<dbReference type="InterPro" id="IPR011527">
    <property type="entry name" value="ABC1_TM_dom"/>
</dbReference>
<evidence type="ECO:0000256" key="10">
    <source>
        <dbReference type="ARBA" id="ARBA00023180"/>
    </source>
</evidence>
<organism evidence="14 15">
    <name type="scientific">Zostera marina</name>
    <name type="common">Eelgrass</name>
    <dbReference type="NCBI Taxonomy" id="29655"/>
    <lineage>
        <taxon>Eukaryota</taxon>
        <taxon>Viridiplantae</taxon>
        <taxon>Streptophyta</taxon>
        <taxon>Embryophyta</taxon>
        <taxon>Tracheophyta</taxon>
        <taxon>Spermatophyta</taxon>
        <taxon>Magnoliopsida</taxon>
        <taxon>Liliopsida</taxon>
        <taxon>Zosteraceae</taxon>
        <taxon>Zostera</taxon>
    </lineage>
</organism>
<dbReference type="InterPro" id="IPR039421">
    <property type="entry name" value="Type_1_exporter"/>
</dbReference>
<keyword evidence="8 11" id="KW-1133">Transmembrane helix</keyword>
<gene>
    <name evidence="14" type="ORF">ZOSMA_89G00190</name>
</gene>
<feature type="domain" description="ABC transporter" evidence="12">
    <location>
        <begin position="1"/>
        <end position="208"/>
    </location>
</feature>
<dbReference type="AlphaFoldDB" id="A0A0K9NJX9"/>
<feature type="transmembrane region" description="Helical" evidence="11">
    <location>
        <begin position="272"/>
        <end position="294"/>
    </location>
</feature>
<dbReference type="InterPro" id="IPR036640">
    <property type="entry name" value="ABC1_TM_sf"/>
</dbReference>
<dbReference type="GO" id="GO:0016887">
    <property type="term" value="F:ATP hydrolysis activity"/>
    <property type="evidence" value="ECO:0007669"/>
    <property type="project" value="InterPro"/>
</dbReference>
<name>A0A0K9NJX9_ZOSMR</name>
<comment type="similarity">
    <text evidence="2">Belongs to the ABC transporter superfamily. ABCB family. Multidrug resistance exporter (TC 3.A.1.201) subfamily.</text>
</comment>
<dbReference type="Pfam" id="PF00664">
    <property type="entry name" value="ABC_membrane"/>
    <property type="match status" value="1"/>
</dbReference>
<evidence type="ECO:0000256" key="1">
    <source>
        <dbReference type="ARBA" id="ARBA00004651"/>
    </source>
</evidence>
<dbReference type="InterPro" id="IPR017871">
    <property type="entry name" value="ABC_transporter-like_CS"/>
</dbReference>
<keyword evidence="4 11" id="KW-0812">Transmembrane</keyword>
<proteinExistence type="inferred from homology"/>
<dbReference type="EMBL" id="LFYR01002109">
    <property type="protein sequence ID" value="KMZ57069.1"/>
    <property type="molecule type" value="Genomic_DNA"/>
</dbReference>
<feature type="transmembrane region" description="Helical" evidence="11">
    <location>
        <begin position="458"/>
        <end position="476"/>
    </location>
</feature>
<keyword evidence="10" id="KW-0325">Glycoprotein</keyword>
<dbReference type="OrthoDB" id="6500128at2759"/>
<protein>
    <recommendedName>
        <fullName evidence="16">ABC transporter B family member</fullName>
    </recommendedName>
</protein>
<comment type="caution">
    <text evidence="14">The sequence shown here is derived from an EMBL/GenBank/DDBJ whole genome shotgun (WGS) entry which is preliminary data.</text>
</comment>
<dbReference type="GO" id="GO:0055085">
    <property type="term" value="P:transmembrane transport"/>
    <property type="evidence" value="ECO:0000318"/>
    <property type="project" value="GO_Central"/>
</dbReference>
<dbReference type="Proteomes" id="UP000036987">
    <property type="component" value="Unassembled WGS sequence"/>
</dbReference>
<comment type="subcellular location">
    <subcellularLocation>
        <location evidence="1">Cell membrane</location>
        <topology evidence="1">Multi-pass membrane protein</topology>
    </subcellularLocation>
</comment>
<keyword evidence="3" id="KW-0813">Transport</keyword>
<keyword evidence="7" id="KW-0067">ATP-binding</keyword>
<feature type="domain" description="ABC transmembrane type-1" evidence="13">
    <location>
        <begin position="241"/>
        <end position="472"/>
    </location>
</feature>
<reference evidence="15" key="1">
    <citation type="journal article" date="2016" name="Nature">
        <title>The genome of the seagrass Zostera marina reveals angiosperm adaptation to the sea.</title>
        <authorList>
            <person name="Olsen J.L."/>
            <person name="Rouze P."/>
            <person name="Verhelst B."/>
            <person name="Lin Y.-C."/>
            <person name="Bayer T."/>
            <person name="Collen J."/>
            <person name="Dattolo E."/>
            <person name="De Paoli E."/>
            <person name="Dittami S."/>
            <person name="Maumus F."/>
            <person name="Michel G."/>
            <person name="Kersting A."/>
            <person name="Lauritano C."/>
            <person name="Lohaus R."/>
            <person name="Toepel M."/>
            <person name="Tonon T."/>
            <person name="Vanneste K."/>
            <person name="Amirebrahimi M."/>
            <person name="Brakel J."/>
            <person name="Bostroem C."/>
            <person name="Chovatia M."/>
            <person name="Grimwood J."/>
            <person name="Jenkins J.W."/>
            <person name="Jueterbock A."/>
            <person name="Mraz A."/>
            <person name="Stam W.T."/>
            <person name="Tice H."/>
            <person name="Bornberg-Bauer E."/>
            <person name="Green P.J."/>
            <person name="Pearson G.A."/>
            <person name="Procaccini G."/>
            <person name="Duarte C.M."/>
            <person name="Schmutz J."/>
            <person name="Reusch T.B.H."/>
            <person name="Van de Peer Y."/>
        </authorList>
    </citation>
    <scope>NUCLEOTIDE SEQUENCE [LARGE SCALE GENOMIC DNA]</scope>
    <source>
        <strain evidence="15">cv. Finnish</strain>
    </source>
</reference>
<evidence type="ECO:0000256" key="6">
    <source>
        <dbReference type="ARBA" id="ARBA00022741"/>
    </source>
</evidence>